<dbReference type="AlphaFoldDB" id="A0A5B0RVS5"/>
<evidence type="ECO:0000313" key="4">
    <source>
        <dbReference type="EMBL" id="KAA1129880.1"/>
    </source>
</evidence>
<feature type="compositionally biased region" description="Polar residues" evidence="1">
    <location>
        <begin position="10"/>
        <end position="20"/>
    </location>
</feature>
<dbReference type="EMBL" id="VDEP01000118">
    <property type="protein sequence ID" value="KAA1129880.1"/>
    <property type="molecule type" value="Genomic_DNA"/>
</dbReference>
<dbReference type="Proteomes" id="UP000325313">
    <property type="component" value="Unassembled WGS sequence"/>
</dbReference>
<comment type="caution">
    <text evidence="4">The sequence shown here is derived from an EMBL/GenBank/DDBJ whole genome shotgun (WGS) entry which is preliminary data.</text>
</comment>
<proteinExistence type="predicted"/>
<sequence>MDTRPYLTSWARSRSPTLSSGPGEPYPSPCWQRLHTSSASDWDQVARPPPYTSRTDDAAAVYPNASVHLTAISLLAWPALPTLRPSQTGDMPPSCLDSETLCIGPNQLTCFPSCSLNSKVDKQLAIMPLAFLCLLRVKGLTFLLLSSAASANLNSKANKQLAAPPLPASAPSQTTHCPVRLSSSAATANLLSDSLATLSRLQVSY</sequence>
<name>A0A5B0RVS5_PUCGR</name>
<accession>A0A5B0RVS5</accession>
<evidence type="ECO:0000313" key="5">
    <source>
        <dbReference type="Proteomes" id="UP000324748"/>
    </source>
</evidence>
<evidence type="ECO:0000313" key="3">
    <source>
        <dbReference type="EMBL" id="KAA1097059.1"/>
    </source>
</evidence>
<protein>
    <submittedName>
        <fullName evidence="4">Uncharacterized protein</fullName>
    </submittedName>
</protein>
<evidence type="ECO:0000313" key="2">
    <source>
        <dbReference type="EMBL" id="KAA1065652.1"/>
    </source>
</evidence>
<keyword evidence="5" id="KW-1185">Reference proteome</keyword>
<organism evidence="4 6">
    <name type="scientific">Puccinia graminis f. sp. tritici</name>
    <dbReference type="NCBI Taxonomy" id="56615"/>
    <lineage>
        <taxon>Eukaryota</taxon>
        <taxon>Fungi</taxon>
        <taxon>Dikarya</taxon>
        <taxon>Basidiomycota</taxon>
        <taxon>Pucciniomycotina</taxon>
        <taxon>Pucciniomycetes</taxon>
        <taxon>Pucciniales</taxon>
        <taxon>Pucciniaceae</taxon>
        <taxon>Puccinia</taxon>
    </lineage>
</organism>
<gene>
    <name evidence="2" type="ORF">PGT21_006245</name>
    <name evidence="3" type="ORF">PGTUg99_003707</name>
    <name evidence="4" type="ORF">PGTUg99_007892</name>
</gene>
<evidence type="ECO:0000256" key="1">
    <source>
        <dbReference type="SAM" id="MobiDB-lite"/>
    </source>
</evidence>
<feature type="region of interest" description="Disordered" evidence="1">
    <location>
        <begin position="1"/>
        <end position="30"/>
    </location>
</feature>
<dbReference type="EMBL" id="VSWC01000196">
    <property type="protein sequence ID" value="KAA1065652.1"/>
    <property type="molecule type" value="Genomic_DNA"/>
</dbReference>
<dbReference type="Proteomes" id="UP000324748">
    <property type="component" value="Unassembled WGS sequence"/>
</dbReference>
<evidence type="ECO:0000313" key="6">
    <source>
        <dbReference type="Proteomes" id="UP000325313"/>
    </source>
</evidence>
<reference evidence="5 6" key="1">
    <citation type="submission" date="2019-05" db="EMBL/GenBank/DDBJ databases">
        <title>Emergence of the Ug99 lineage of the wheat stem rust pathogen through somatic hybridization.</title>
        <authorList>
            <person name="Li F."/>
            <person name="Upadhyaya N.M."/>
            <person name="Sperschneider J."/>
            <person name="Matny O."/>
            <person name="Nguyen-Phuc H."/>
            <person name="Mago R."/>
            <person name="Raley C."/>
            <person name="Miller M.E."/>
            <person name="Silverstein K.A.T."/>
            <person name="Henningsen E."/>
            <person name="Hirsch C.D."/>
            <person name="Visser B."/>
            <person name="Pretorius Z.A."/>
            <person name="Steffenson B.J."/>
            <person name="Schwessinger B."/>
            <person name="Dodds P.N."/>
            <person name="Figueroa M."/>
        </authorList>
    </citation>
    <scope>NUCLEOTIDE SEQUENCE [LARGE SCALE GENOMIC DNA]</scope>
    <source>
        <strain evidence="2">21-0</strain>
        <strain evidence="4 6">Ug99</strain>
    </source>
</reference>
<dbReference type="EMBL" id="VDEP01000356">
    <property type="protein sequence ID" value="KAA1097059.1"/>
    <property type="molecule type" value="Genomic_DNA"/>
</dbReference>